<dbReference type="PRINTS" id="PR00411">
    <property type="entry name" value="PNDRDTASEI"/>
</dbReference>
<comment type="caution">
    <text evidence="6">The sequence shown here is derived from an EMBL/GenBank/DDBJ whole genome shotgun (WGS) entry which is preliminary data.</text>
</comment>
<dbReference type="PRINTS" id="PR00368">
    <property type="entry name" value="FADPNR"/>
</dbReference>
<evidence type="ECO:0000313" key="7">
    <source>
        <dbReference type="Proteomes" id="UP000028545"/>
    </source>
</evidence>
<dbReference type="AlphaFoldDB" id="A0A084GGG6"/>
<dbReference type="InterPro" id="IPR050346">
    <property type="entry name" value="FMO-like"/>
</dbReference>
<name>A0A084GGG6_PSEDA</name>
<dbReference type="GeneID" id="27718904"/>
<dbReference type="VEuPathDB" id="FungiDB:SAPIO_CDS0752"/>
<keyword evidence="2" id="KW-0274">FAD</keyword>
<dbReference type="HOGENOM" id="CLU_023116_0_0_1"/>
<dbReference type="InterPro" id="IPR045632">
    <property type="entry name" value="DUF6314"/>
</dbReference>
<evidence type="ECO:0000259" key="5">
    <source>
        <dbReference type="Pfam" id="PF19834"/>
    </source>
</evidence>
<evidence type="ECO:0000256" key="3">
    <source>
        <dbReference type="ARBA" id="ARBA00023002"/>
    </source>
</evidence>
<organism evidence="6 7">
    <name type="scientific">Pseudallescheria apiosperma</name>
    <name type="common">Scedosporium apiospermum</name>
    <dbReference type="NCBI Taxonomy" id="563466"/>
    <lineage>
        <taxon>Eukaryota</taxon>
        <taxon>Fungi</taxon>
        <taxon>Dikarya</taxon>
        <taxon>Ascomycota</taxon>
        <taxon>Pezizomycotina</taxon>
        <taxon>Sordariomycetes</taxon>
        <taxon>Hypocreomycetidae</taxon>
        <taxon>Microascales</taxon>
        <taxon>Microascaceae</taxon>
        <taxon>Scedosporium</taxon>
    </lineage>
</organism>
<keyword evidence="3" id="KW-0560">Oxidoreductase</keyword>
<feature type="domain" description="DUF6314" evidence="5">
    <location>
        <begin position="585"/>
        <end position="779"/>
    </location>
</feature>
<dbReference type="InterPro" id="IPR036188">
    <property type="entry name" value="FAD/NAD-bd_sf"/>
</dbReference>
<sequence length="780" mass="84867">MPRSVCIIGAGPSGLVAAKTLANHRHPPTLEGSPVYTVTVYDANAAIGGLWPLDATDDSRPIHPLMTTNLSRHTVQFSDLAWEGLEEGAEGRKMSAVPEFPRAWMVGRYLARYAKAYLEGSANVEMKLGTRVSGVWRKGNGWVVEADGEEREFDAVVVSSGYFGKERIPEWLGPDRAGGETERKVPVVHSTAYRDLKRLLTRTDGTTAAGGKILVVGGQMSGVEVAATIATQLSSAVNSPLESPIPNPDKYSVHHLADRPVWVLPLFTTPTPANAAPFFLPSDLNSFNIAGRPHPLKNTRGGIICEEAARTAHENLRRSLGTNQSEFHPLAVVEDTSSPAFVAISQLYLPLLRAKLLDLHRGQLTGLSGTTAETTSGPIEDVAAVVLATGFDPSPSLSFLSEDVLKAINHTPEYPDLTPALAFHSTHHPSVPGLGFVGFYRGPYWGVAEMQSRFLAELWTPENIAPQSEAMKKALEADRSIENVLAMRGNKQTAQFPMGDYPFLMQEFSTALNLPISPSVAPQLFIPDSPLSLDPLTPARYTSPSANANTFSKSQTAKSLAQVHSSANSALTSTKFIAASIFRNLLGTWHLEREINSKLPSHPSGTFTGTARFLVRQKTLDGFDGPSSESTNPAVISEDGGLEYLYIEEGTFNSTLGFSFSATRRYVYRYDEVTDTLSVWFVRVDDPRRADYLFHDVEFLPREEDDDAGDGAGAFDSAGVHVGAKARGVKAKAGHLCGGDYYSVEYEFGFKAVNLERWTTGYQVKGPKKDYTLHAVYTRD</sequence>
<dbReference type="Gene3D" id="3.50.50.60">
    <property type="entry name" value="FAD/NAD(P)-binding domain"/>
    <property type="match status" value="1"/>
</dbReference>
<gene>
    <name evidence="6" type="ORF">SAPIO_CDS0752</name>
</gene>
<dbReference type="Pfam" id="PF13454">
    <property type="entry name" value="NAD_binding_9"/>
    <property type="match status" value="1"/>
</dbReference>
<dbReference type="RefSeq" id="XP_016646227.1">
    <property type="nucleotide sequence ID" value="XM_016783461.1"/>
</dbReference>
<evidence type="ECO:0000256" key="1">
    <source>
        <dbReference type="ARBA" id="ARBA00022630"/>
    </source>
</evidence>
<dbReference type="PANTHER" id="PTHR23023">
    <property type="entry name" value="DIMETHYLANILINE MONOOXYGENASE"/>
    <property type="match status" value="1"/>
</dbReference>
<evidence type="ECO:0000256" key="2">
    <source>
        <dbReference type="ARBA" id="ARBA00022827"/>
    </source>
</evidence>
<dbReference type="InterPro" id="IPR038732">
    <property type="entry name" value="HpyO/CreE_NAD-binding"/>
</dbReference>
<dbReference type="Proteomes" id="UP000028545">
    <property type="component" value="Unassembled WGS sequence"/>
</dbReference>
<dbReference type="Pfam" id="PF19834">
    <property type="entry name" value="DUF6314"/>
    <property type="match status" value="1"/>
</dbReference>
<keyword evidence="7" id="KW-1185">Reference proteome</keyword>
<dbReference type="GO" id="GO:0016491">
    <property type="term" value="F:oxidoreductase activity"/>
    <property type="evidence" value="ECO:0007669"/>
    <property type="project" value="UniProtKB-KW"/>
</dbReference>
<keyword evidence="1" id="KW-0285">Flavoprotein</keyword>
<dbReference type="EMBL" id="JOWA01000033">
    <property type="protein sequence ID" value="KEZ46428.1"/>
    <property type="molecule type" value="Genomic_DNA"/>
</dbReference>
<reference evidence="6 7" key="1">
    <citation type="journal article" date="2014" name="Genome Announc.">
        <title>Draft genome sequence of the pathogenic fungus Scedosporium apiospermum.</title>
        <authorList>
            <person name="Vandeputte P."/>
            <person name="Ghamrawi S."/>
            <person name="Rechenmann M."/>
            <person name="Iltis A."/>
            <person name="Giraud S."/>
            <person name="Fleury M."/>
            <person name="Thornton C."/>
            <person name="Delhaes L."/>
            <person name="Meyer W."/>
            <person name="Papon N."/>
            <person name="Bouchara J.P."/>
        </authorList>
    </citation>
    <scope>NUCLEOTIDE SEQUENCE [LARGE SCALE GENOMIC DNA]</scope>
    <source>
        <strain evidence="6 7">IHEM 14462</strain>
    </source>
</reference>
<proteinExistence type="predicted"/>
<accession>A0A084GGG6</accession>
<dbReference type="KEGG" id="sapo:SAPIO_CDS0752"/>
<evidence type="ECO:0000259" key="4">
    <source>
        <dbReference type="Pfam" id="PF13454"/>
    </source>
</evidence>
<feature type="domain" description="FAD-dependent urate hydroxylase HpyO/Asp monooxygenase CreE-like FAD/NAD(P)-binding" evidence="4">
    <location>
        <begin position="7"/>
        <end position="162"/>
    </location>
</feature>
<protein>
    <submittedName>
        <fullName evidence="6">Uncharacterized protein</fullName>
    </submittedName>
</protein>
<dbReference type="OrthoDB" id="66881at2759"/>
<evidence type="ECO:0000313" key="6">
    <source>
        <dbReference type="EMBL" id="KEZ46428.1"/>
    </source>
</evidence>
<dbReference type="SUPFAM" id="SSF51905">
    <property type="entry name" value="FAD/NAD(P)-binding domain"/>
    <property type="match status" value="2"/>
</dbReference>
<dbReference type="OMA" id="GQFPMGD"/>